<protein>
    <submittedName>
        <fullName evidence="3">Uncharacterized protein DUF4401</fullName>
    </submittedName>
</protein>
<keyword evidence="1" id="KW-0812">Transmembrane</keyword>
<feature type="transmembrane region" description="Helical" evidence="1">
    <location>
        <begin position="266"/>
        <end position="294"/>
    </location>
</feature>
<proteinExistence type="predicted"/>
<dbReference type="OrthoDB" id="674818at2"/>
<name>A0A4R7EYR0_9FLAO</name>
<gene>
    <name evidence="3" type="ORF">C8P70_11056</name>
</gene>
<keyword evidence="1" id="KW-0472">Membrane</keyword>
<feature type="transmembrane region" description="Helical" evidence="1">
    <location>
        <begin position="38"/>
        <end position="62"/>
    </location>
</feature>
<reference evidence="3 4" key="1">
    <citation type="submission" date="2019-03" db="EMBL/GenBank/DDBJ databases">
        <title>Genomic Encyclopedia of Archaeal and Bacterial Type Strains, Phase II (KMG-II): from individual species to whole genera.</title>
        <authorList>
            <person name="Goeker M."/>
        </authorList>
    </citation>
    <scope>NUCLEOTIDE SEQUENCE [LARGE SCALE GENOMIC DNA]</scope>
    <source>
        <strain evidence="3 4">DSM 28213</strain>
    </source>
</reference>
<feature type="transmembrane region" description="Helical" evidence="1">
    <location>
        <begin position="300"/>
        <end position="319"/>
    </location>
</feature>
<dbReference type="Proteomes" id="UP000295215">
    <property type="component" value="Unassembled WGS sequence"/>
</dbReference>
<dbReference type="InterPro" id="IPR025513">
    <property type="entry name" value="DUF4401"/>
</dbReference>
<dbReference type="RefSeq" id="WP_133712383.1">
    <property type="nucleotide sequence ID" value="NZ_SOAG01000010.1"/>
</dbReference>
<dbReference type="Pfam" id="PF14351">
    <property type="entry name" value="DUF4401"/>
    <property type="match status" value="1"/>
</dbReference>
<keyword evidence="1" id="KW-1133">Transmembrane helix</keyword>
<dbReference type="AlphaFoldDB" id="A0A4R7EYR0"/>
<feature type="transmembrane region" description="Helical" evidence="1">
    <location>
        <begin position="233"/>
        <end position="254"/>
    </location>
</feature>
<comment type="caution">
    <text evidence="3">The sequence shown here is derived from an EMBL/GenBank/DDBJ whole genome shotgun (WGS) entry which is preliminary data.</text>
</comment>
<feature type="transmembrane region" description="Helical" evidence="1">
    <location>
        <begin position="97"/>
        <end position="116"/>
    </location>
</feature>
<feature type="transmembrane region" description="Helical" evidence="1">
    <location>
        <begin position="164"/>
        <end position="184"/>
    </location>
</feature>
<feature type="transmembrane region" description="Helical" evidence="1">
    <location>
        <begin position="331"/>
        <end position="347"/>
    </location>
</feature>
<sequence>MSLKNEWDFLLDKLKCNGIQVDTFQFEKEILSWNLRTVFVKTIAVLGGFLAMGMLSVFLGITGILDNEYVMLALGGILLIISYVIMKNKDNAISDGLSVSIYITGFFAVVASIAIFNDMMDDLVYFILFLCILGLSMFKNSIVVFLNCIGVYGSLHWIVVSNQVNYLFCFYLLFLVSFCVFLFWNEIKIRTANKQLNFYYSPVLTASFIYSLGMGIISSTDIFFSYYQTDIRIMPYILLAGLLVITLFTIYFILKYLKISDLFSKISVCIAVAVFILLWGHYPAFSVGLIFALWSFQNQFKAGFIMAICTFVWSMGLYYYDLNITLLGKSLYLILTGVLFLLIYWIVHKNRNKYEKK</sequence>
<keyword evidence="4" id="KW-1185">Reference proteome</keyword>
<evidence type="ECO:0000313" key="3">
    <source>
        <dbReference type="EMBL" id="TDS59608.1"/>
    </source>
</evidence>
<evidence type="ECO:0000256" key="1">
    <source>
        <dbReference type="SAM" id="Phobius"/>
    </source>
</evidence>
<evidence type="ECO:0000313" key="4">
    <source>
        <dbReference type="Proteomes" id="UP000295215"/>
    </source>
</evidence>
<feature type="transmembrane region" description="Helical" evidence="1">
    <location>
        <begin position="69"/>
        <end position="85"/>
    </location>
</feature>
<feature type="transmembrane region" description="Helical" evidence="1">
    <location>
        <begin position="196"/>
        <end position="227"/>
    </location>
</feature>
<accession>A0A4R7EYR0</accession>
<evidence type="ECO:0000259" key="2">
    <source>
        <dbReference type="Pfam" id="PF14351"/>
    </source>
</evidence>
<dbReference type="EMBL" id="SOAG01000010">
    <property type="protein sequence ID" value="TDS59608.1"/>
    <property type="molecule type" value="Genomic_DNA"/>
</dbReference>
<feature type="transmembrane region" description="Helical" evidence="1">
    <location>
        <begin position="123"/>
        <end position="152"/>
    </location>
</feature>
<feature type="domain" description="DUF4401" evidence="2">
    <location>
        <begin position="39"/>
        <end position="348"/>
    </location>
</feature>
<organism evidence="3 4">
    <name type="scientific">Myroides indicus</name>
    <dbReference type="NCBI Taxonomy" id="1323422"/>
    <lineage>
        <taxon>Bacteria</taxon>
        <taxon>Pseudomonadati</taxon>
        <taxon>Bacteroidota</taxon>
        <taxon>Flavobacteriia</taxon>
        <taxon>Flavobacteriales</taxon>
        <taxon>Flavobacteriaceae</taxon>
        <taxon>Myroides</taxon>
    </lineage>
</organism>